<dbReference type="PANTHER" id="PTHR43792:SF1">
    <property type="entry name" value="N-ACETYLTRANSFERASE DOMAIN-CONTAINING PROTEIN"/>
    <property type="match status" value="1"/>
</dbReference>
<gene>
    <name evidence="2" type="ORF">ACJDUG_17165</name>
</gene>
<comment type="caution">
    <text evidence="2">The sequence shown here is derived from an EMBL/GenBank/DDBJ whole genome shotgun (WGS) entry which is preliminary data.</text>
</comment>
<evidence type="ECO:0000259" key="1">
    <source>
        <dbReference type="PROSITE" id="PS51186"/>
    </source>
</evidence>
<feature type="domain" description="N-acetyltransferase" evidence="1">
    <location>
        <begin position="14"/>
        <end position="187"/>
    </location>
</feature>
<evidence type="ECO:0000313" key="3">
    <source>
        <dbReference type="Proteomes" id="UP001623591"/>
    </source>
</evidence>
<dbReference type="EC" id="2.3.-.-" evidence="2"/>
<sequence>MKHLGTVQINTEILILRKFNSLDAQAMFNNWANDPEVTKFLVWPAHKSIEESESILSDWIKGYSDKMFYQWAIVLKESGDEPIGTINVVHMNDEIDMVHIGYCIGRRWWNKGITSEAFKGIIPFLIEDVGVKRIESRHDPRNSNSGKVMLNCGLQYEGTLRNADINNQGICDAAIYALLSEDYYMSK</sequence>
<name>A0ABW8TAK7_9CLOT</name>
<dbReference type="RefSeq" id="WP_406771103.1">
    <property type="nucleotide sequence ID" value="NZ_JBJHZZ010000026.1"/>
</dbReference>
<organism evidence="2 3">
    <name type="scientific">Candidatus Clostridium stratigraminis</name>
    <dbReference type="NCBI Taxonomy" id="3381661"/>
    <lineage>
        <taxon>Bacteria</taxon>
        <taxon>Bacillati</taxon>
        <taxon>Bacillota</taxon>
        <taxon>Clostridia</taxon>
        <taxon>Eubacteriales</taxon>
        <taxon>Clostridiaceae</taxon>
        <taxon>Clostridium</taxon>
    </lineage>
</organism>
<reference evidence="2 3" key="1">
    <citation type="submission" date="2024-11" db="EMBL/GenBank/DDBJ databases">
        <authorList>
            <person name="Heng Y.C."/>
            <person name="Lim A.C.H."/>
            <person name="Lee J.K.Y."/>
            <person name="Kittelmann S."/>
        </authorList>
    </citation>
    <scope>NUCLEOTIDE SEQUENCE [LARGE SCALE GENOMIC DNA]</scope>
    <source>
        <strain evidence="2 3">WILCCON 0185</strain>
    </source>
</reference>
<dbReference type="PROSITE" id="PS51186">
    <property type="entry name" value="GNAT"/>
    <property type="match status" value="1"/>
</dbReference>
<keyword evidence="2" id="KW-0012">Acyltransferase</keyword>
<dbReference type="GO" id="GO:0016746">
    <property type="term" value="F:acyltransferase activity"/>
    <property type="evidence" value="ECO:0007669"/>
    <property type="project" value="UniProtKB-KW"/>
</dbReference>
<proteinExistence type="predicted"/>
<dbReference type="InterPro" id="IPR016181">
    <property type="entry name" value="Acyl_CoA_acyltransferase"/>
</dbReference>
<dbReference type="InterPro" id="IPR000182">
    <property type="entry name" value="GNAT_dom"/>
</dbReference>
<dbReference type="Proteomes" id="UP001623591">
    <property type="component" value="Unassembled WGS sequence"/>
</dbReference>
<accession>A0ABW8TAK7</accession>
<evidence type="ECO:0000313" key="2">
    <source>
        <dbReference type="EMBL" id="MFL0248675.1"/>
    </source>
</evidence>
<dbReference type="InterPro" id="IPR051531">
    <property type="entry name" value="N-acetyltransferase"/>
</dbReference>
<dbReference type="Gene3D" id="3.40.630.30">
    <property type="match status" value="1"/>
</dbReference>
<dbReference type="EMBL" id="JBJHZZ010000026">
    <property type="protein sequence ID" value="MFL0248675.1"/>
    <property type="molecule type" value="Genomic_DNA"/>
</dbReference>
<dbReference type="SUPFAM" id="SSF55729">
    <property type="entry name" value="Acyl-CoA N-acyltransferases (Nat)"/>
    <property type="match status" value="1"/>
</dbReference>
<keyword evidence="3" id="KW-1185">Reference proteome</keyword>
<dbReference type="Pfam" id="PF13302">
    <property type="entry name" value="Acetyltransf_3"/>
    <property type="match status" value="1"/>
</dbReference>
<dbReference type="PANTHER" id="PTHR43792">
    <property type="entry name" value="GNAT FAMILY, PUTATIVE (AFU_ORTHOLOGUE AFUA_3G00765)-RELATED-RELATED"/>
    <property type="match status" value="1"/>
</dbReference>
<protein>
    <submittedName>
        <fullName evidence="2">GNAT family N-acetyltransferase</fullName>
        <ecNumber evidence="2">2.3.-.-</ecNumber>
    </submittedName>
</protein>
<keyword evidence="2" id="KW-0808">Transferase</keyword>